<accession>A0A0F9TEC9</accession>
<comment type="caution">
    <text evidence="1">The sequence shown here is derived from an EMBL/GenBank/DDBJ whole genome shotgun (WGS) entry which is preliminary data.</text>
</comment>
<sequence>MKRIIGFAVALLLASAMPVSAIDIEVFNHPGSNTNAWKLTDTTINKYNSSGTSIWAVDSSGNVTISGDISAAGGYKVAIVYAHQDVAVSLDSHAPIAGTVQSGASSGGTTEYVAPWSGSVIGVSFISSSALTAGDAHVDVSTGTCGSTLTKTGLIAFLGSGETETTYDSATQAKDTDTFSAGECIGLVMTTGSAFAPDNGDLTAIVVLEF</sequence>
<reference evidence="1" key="1">
    <citation type="journal article" date="2015" name="Nature">
        <title>Complex archaea that bridge the gap between prokaryotes and eukaryotes.</title>
        <authorList>
            <person name="Spang A."/>
            <person name="Saw J.H."/>
            <person name="Jorgensen S.L."/>
            <person name="Zaremba-Niedzwiedzka K."/>
            <person name="Martijn J."/>
            <person name="Lind A.E."/>
            <person name="van Eijk R."/>
            <person name="Schleper C."/>
            <person name="Guy L."/>
            <person name="Ettema T.J."/>
        </authorList>
    </citation>
    <scope>NUCLEOTIDE SEQUENCE</scope>
</reference>
<gene>
    <name evidence="1" type="ORF">LCGC14_0337790</name>
</gene>
<organism evidence="1">
    <name type="scientific">marine sediment metagenome</name>
    <dbReference type="NCBI Taxonomy" id="412755"/>
    <lineage>
        <taxon>unclassified sequences</taxon>
        <taxon>metagenomes</taxon>
        <taxon>ecological metagenomes</taxon>
    </lineage>
</organism>
<evidence type="ECO:0000313" key="1">
    <source>
        <dbReference type="EMBL" id="KKN79575.1"/>
    </source>
</evidence>
<dbReference type="AlphaFoldDB" id="A0A0F9TEC9"/>
<dbReference type="EMBL" id="LAZR01000244">
    <property type="protein sequence ID" value="KKN79575.1"/>
    <property type="molecule type" value="Genomic_DNA"/>
</dbReference>
<proteinExistence type="predicted"/>
<protein>
    <submittedName>
        <fullName evidence="1">Uncharacterized protein</fullName>
    </submittedName>
</protein>
<name>A0A0F9TEC9_9ZZZZ</name>